<accession>A0A510XAG5</accession>
<dbReference type="AlphaFoldDB" id="A0A510XAG5"/>
<name>A0A510XAG5_9GAMM</name>
<evidence type="ECO:0000313" key="2">
    <source>
        <dbReference type="EMBL" id="GEK48422.1"/>
    </source>
</evidence>
<gene>
    <name evidence="2" type="ORF">HPA02_27050</name>
</gene>
<feature type="signal peptide" evidence="1">
    <location>
        <begin position="1"/>
        <end position="19"/>
    </location>
</feature>
<dbReference type="Proteomes" id="UP000321275">
    <property type="component" value="Unassembled WGS sequence"/>
</dbReference>
<keyword evidence="3" id="KW-1185">Reference proteome</keyword>
<reference evidence="2 3" key="1">
    <citation type="submission" date="2019-07" db="EMBL/GenBank/DDBJ databases">
        <title>Whole genome shotgun sequence of Halomonas pacifica NBRC 102220.</title>
        <authorList>
            <person name="Hosoyama A."/>
            <person name="Uohara A."/>
            <person name="Ohji S."/>
            <person name="Ichikawa N."/>
        </authorList>
    </citation>
    <scope>NUCLEOTIDE SEQUENCE [LARGE SCALE GENOMIC DNA]</scope>
    <source>
        <strain evidence="2 3">NBRC 102220</strain>
    </source>
</reference>
<dbReference type="RefSeq" id="WP_146803753.1">
    <property type="nucleotide sequence ID" value="NZ_BJUK01000036.1"/>
</dbReference>
<evidence type="ECO:0000313" key="3">
    <source>
        <dbReference type="Proteomes" id="UP000321275"/>
    </source>
</evidence>
<comment type="caution">
    <text evidence="2">The sequence shown here is derived from an EMBL/GenBank/DDBJ whole genome shotgun (WGS) entry which is preliminary data.</text>
</comment>
<protein>
    <recommendedName>
        <fullName evidence="4">Lipoprotein</fullName>
    </recommendedName>
</protein>
<sequence>MKKLAAILATAALSGCASFSNQPDTTRSTNTPNMPSYSYRHQAIIAQGFPLEYLEKPAGMNINYNYDNELPVDGGGSVYETGFVWVSSQGNTAVMTSIFRRANQATLIPNFSSMESTQVGGMNILHITDTGRYFDLVFWKPSLRTGFPQCAIGTAISIVSSDRQRELGGEYVEGVPCGELSSITHEEREEHLDRAFMAFGLSRG</sequence>
<evidence type="ECO:0008006" key="4">
    <source>
        <dbReference type="Google" id="ProtNLM"/>
    </source>
</evidence>
<dbReference type="PROSITE" id="PS51257">
    <property type="entry name" value="PROKAR_LIPOPROTEIN"/>
    <property type="match status" value="1"/>
</dbReference>
<keyword evidence="1" id="KW-0732">Signal</keyword>
<evidence type="ECO:0000256" key="1">
    <source>
        <dbReference type="SAM" id="SignalP"/>
    </source>
</evidence>
<proteinExistence type="predicted"/>
<dbReference type="EMBL" id="BJUK01000036">
    <property type="protein sequence ID" value="GEK48422.1"/>
    <property type="molecule type" value="Genomic_DNA"/>
</dbReference>
<feature type="chain" id="PRO_5022070866" description="Lipoprotein" evidence="1">
    <location>
        <begin position="20"/>
        <end position="204"/>
    </location>
</feature>
<organism evidence="2 3">
    <name type="scientific">Bisbaumannia pacifica</name>
    <dbReference type="NCBI Taxonomy" id="77098"/>
    <lineage>
        <taxon>Bacteria</taxon>
        <taxon>Pseudomonadati</taxon>
        <taxon>Pseudomonadota</taxon>
        <taxon>Gammaproteobacteria</taxon>
        <taxon>Oceanospirillales</taxon>
        <taxon>Halomonadaceae</taxon>
        <taxon>Bisbaumannia</taxon>
    </lineage>
</organism>